<dbReference type="InterPro" id="IPR035909">
    <property type="entry name" value="CheB_C"/>
</dbReference>
<evidence type="ECO:0000256" key="4">
    <source>
        <dbReference type="PROSITE-ProRule" id="PRU00050"/>
    </source>
</evidence>
<dbReference type="GO" id="GO:0000156">
    <property type="term" value="F:phosphorelay response regulator activity"/>
    <property type="evidence" value="ECO:0007669"/>
    <property type="project" value="InterPro"/>
</dbReference>
<organism evidence="6 7">
    <name type="scientific">Phytopseudomonas flavescens</name>
    <dbReference type="NCBI Taxonomy" id="29435"/>
    <lineage>
        <taxon>Bacteria</taxon>
        <taxon>Pseudomonadati</taxon>
        <taxon>Pseudomonadota</taxon>
        <taxon>Gammaproteobacteria</taxon>
        <taxon>Pseudomonadales</taxon>
        <taxon>Pseudomonadaceae</taxon>
        <taxon>Phytopseudomonas</taxon>
    </lineage>
</organism>
<reference evidence="6 7" key="1">
    <citation type="submission" date="2016-10" db="EMBL/GenBank/DDBJ databases">
        <authorList>
            <person name="de Groot N.N."/>
        </authorList>
    </citation>
    <scope>NUCLEOTIDE SEQUENCE [LARGE SCALE GENOMIC DNA]</scope>
    <source>
        <strain evidence="6 7">LMG 18387</strain>
    </source>
</reference>
<dbReference type="GO" id="GO:0005737">
    <property type="term" value="C:cytoplasm"/>
    <property type="evidence" value="ECO:0007669"/>
    <property type="project" value="InterPro"/>
</dbReference>
<dbReference type="EMBL" id="FNDG01000030">
    <property type="protein sequence ID" value="SDI94142.1"/>
    <property type="molecule type" value="Genomic_DNA"/>
</dbReference>
<dbReference type="GO" id="GO:0008984">
    <property type="term" value="F:protein-glutamate methylesterase activity"/>
    <property type="evidence" value="ECO:0007669"/>
    <property type="project" value="UniProtKB-EC"/>
</dbReference>
<dbReference type="PANTHER" id="PTHR42872:SF6">
    <property type="entry name" value="PROTEIN-GLUTAMATE METHYLESTERASE_PROTEIN-GLUTAMINE GLUTAMINASE"/>
    <property type="match status" value="1"/>
</dbReference>
<name>A0A1G8PP28_9GAMM</name>
<feature type="active site" evidence="4">
    <location>
        <position position="191"/>
    </location>
</feature>
<dbReference type="PANTHER" id="PTHR42872">
    <property type="entry name" value="PROTEIN-GLUTAMATE METHYLESTERASE/PROTEIN-GLUTAMINE GLUTAMINASE"/>
    <property type="match status" value="1"/>
</dbReference>
<dbReference type="EC" id="3.1.1.61" evidence="2"/>
<evidence type="ECO:0000259" key="5">
    <source>
        <dbReference type="PROSITE" id="PS50122"/>
    </source>
</evidence>
<evidence type="ECO:0000256" key="1">
    <source>
        <dbReference type="ARBA" id="ARBA00022801"/>
    </source>
</evidence>
<dbReference type="Proteomes" id="UP000198606">
    <property type="component" value="Unassembled WGS sequence"/>
</dbReference>
<feature type="domain" description="CheB-type methylesterase" evidence="5">
    <location>
        <begin position="152"/>
        <end position="342"/>
    </location>
</feature>
<dbReference type="STRING" id="29435.SAMN05216588_1308"/>
<feature type="active site" evidence="4">
    <location>
        <position position="284"/>
    </location>
</feature>
<evidence type="ECO:0000313" key="7">
    <source>
        <dbReference type="Proteomes" id="UP000198606"/>
    </source>
</evidence>
<dbReference type="AlphaFoldDB" id="A0A1G8PP28"/>
<gene>
    <name evidence="6" type="ORF">SAMN05216588_1308</name>
</gene>
<evidence type="ECO:0000313" key="6">
    <source>
        <dbReference type="EMBL" id="SDI94142.1"/>
    </source>
</evidence>
<keyword evidence="4" id="KW-0145">Chemotaxis</keyword>
<accession>A0A1G8PP28</accession>
<dbReference type="Pfam" id="PF01339">
    <property type="entry name" value="CheB_methylest"/>
    <property type="match status" value="1"/>
</dbReference>
<evidence type="ECO:0000256" key="3">
    <source>
        <dbReference type="ARBA" id="ARBA00048267"/>
    </source>
</evidence>
<keyword evidence="1 4" id="KW-0378">Hydrolase</keyword>
<comment type="catalytic activity">
    <reaction evidence="3">
        <text>[protein]-L-glutamate 5-O-methyl ester + H2O = L-glutamyl-[protein] + methanol + H(+)</text>
        <dbReference type="Rhea" id="RHEA:23236"/>
        <dbReference type="Rhea" id="RHEA-COMP:10208"/>
        <dbReference type="Rhea" id="RHEA-COMP:10311"/>
        <dbReference type="ChEBI" id="CHEBI:15377"/>
        <dbReference type="ChEBI" id="CHEBI:15378"/>
        <dbReference type="ChEBI" id="CHEBI:17790"/>
        <dbReference type="ChEBI" id="CHEBI:29973"/>
        <dbReference type="ChEBI" id="CHEBI:82795"/>
        <dbReference type="EC" id="3.1.1.61"/>
    </reaction>
</comment>
<dbReference type="PROSITE" id="PS50122">
    <property type="entry name" value="CHEB"/>
    <property type="match status" value="1"/>
</dbReference>
<protein>
    <recommendedName>
        <fullName evidence="2">protein-glutamate methylesterase</fullName>
        <ecNumber evidence="2">3.1.1.61</ecNumber>
    </recommendedName>
</protein>
<dbReference type="InterPro" id="IPR000673">
    <property type="entry name" value="Sig_transdc_resp-reg_Me-estase"/>
</dbReference>
<feature type="active site" evidence="4">
    <location>
        <position position="164"/>
    </location>
</feature>
<evidence type="ECO:0000256" key="2">
    <source>
        <dbReference type="ARBA" id="ARBA00039140"/>
    </source>
</evidence>
<dbReference type="Gene3D" id="3.40.50.180">
    <property type="entry name" value="Methylesterase CheB, C-terminal domain"/>
    <property type="match status" value="1"/>
</dbReference>
<proteinExistence type="predicted"/>
<sequence>MGETAMIERAAARIAVIADTSLQRHVLQQALSSNGYQVVLNSDPARLDDAALRECDAELWLVELAHSDDLPLIDALMEDARVPVLFGEGHAPERSSEHYPRWERRLVGKLKKLVGDPALAAGGGLDGLLGEAQRPARVELPPVLANTPLQAGEPARQVWLLAASLGGPAAVKAFLDALPGGLPVGFLYAQHIDPGFETTLPQAVGRHSQWRVGTARDGDSVRCGEVVVVPISNELTFAEDGTLQVTARAWPEPYSPSVDQMMLNLAQRHAAGCGVIAFSGMGSDGSAAAAYVERQGGLIWTQRADSCVCSSMPDSLREGGYSSFSADPRELAAALVEHLAEQCR</sequence>
<dbReference type="GO" id="GO:0006935">
    <property type="term" value="P:chemotaxis"/>
    <property type="evidence" value="ECO:0007669"/>
    <property type="project" value="UniProtKB-UniRule"/>
</dbReference>
<dbReference type="SUPFAM" id="SSF52738">
    <property type="entry name" value="Methylesterase CheB, C-terminal domain"/>
    <property type="match status" value="1"/>
</dbReference>